<keyword evidence="7" id="KW-1185">Reference proteome</keyword>
<dbReference type="InterPro" id="IPR036388">
    <property type="entry name" value="WH-like_DNA-bd_sf"/>
</dbReference>
<dbReference type="Gene3D" id="3.30.450.40">
    <property type="match status" value="1"/>
</dbReference>
<dbReference type="InterPro" id="IPR029016">
    <property type="entry name" value="GAF-like_dom_sf"/>
</dbReference>
<feature type="domain" description="IclR-ED" evidence="5">
    <location>
        <begin position="83"/>
        <end position="261"/>
    </location>
</feature>
<dbReference type="PANTHER" id="PTHR30136">
    <property type="entry name" value="HELIX-TURN-HELIX TRANSCRIPTIONAL REGULATOR, ICLR FAMILY"/>
    <property type="match status" value="1"/>
</dbReference>
<dbReference type="Pfam" id="PF01614">
    <property type="entry name" value="IclR_C"/>
    <property type="match status" value="1"/>
</dbReference>
<dbReference type="InterPro" id="IPR005471">
    <property type="entry name" value="Tscrpt_reg_IclR_N"/>
</dbReference>
<name>A0A930VPT4_9ACTN</name>
<organism evidence="6 7">
    <name type="scientific">Nocardioides agariphilus</name>
    <dbReference type="NCBI Taxonomy" id="433664"/>
    <lineage>
        <taxon>Bacteria</taxon>
        <taxon>Bacillati</taxon>
        <taxon>Actinomycetota</taxon>
        <taxon>Actinomycetes</taxon>
        <taxon>Propionibacteriales</taxon>
        <taxon>Nocardioidaceae</taxon>
        <taxon>Nocardioides</taxon>
    </lineage>
</organism>
<dbReference type="SUPFAM" id="SSF46785">
    <property type="entry name" value="Winged helix' DNA-binding domain"/>
    <property type="match status" value="1"/>
</dbReference>
<dbReference type="InterPro" id="IPR050707">
    <property type="entry name" value="HTH_MetabolicPath_Reg"/>
</dbReference>
<comment type="caution">
    <text evidence="6">The sequence shown here is derived from an EMBL/GenBank/DDBJ whole genome shotgun (WGS) entry which is preliminary data.</text>
</comment>
<feature type="domain" description="HTH iclR-type" evidence="4">
    <location>
        <begin position="22"/>
        <end position="83"/>
    </location>
</feature>
<gene>
    <name evidence="6" type="ORF">ISU10_13625</name>
</gene>
<dbReference type="SMART" id="SM00346">
    <property type="entry name" value="HTH_ICLR"/>
    <property type="match status" value="1"/>
</dbReference>
<dbReference type="Pfam" id="PF09339">
    <property type="entry name" value="HTH_IclR"/>
    <property type="match status" value="1"/>
</dbReference>
<evidence type="ECO:0000313" key="7">
    <source>
        <dbReference type="Proteomes" id="UP000660668"/>
    </source>
</evidence>
<dbReference type="Gene3D" id="1.10.10.10">
    <property type="entry name" value="Winged helix-like DNA-binding domain superfamily/Winged helix DNA-binding domain"/>
    <property type="match status" value="1"/>
</dbReference>
<dbReference type="PROSITE" id="PS51077">
    <property type="entry name" value="HTH_ICLR"/>
    <property type="match status" value="1"/>
</dbReference>
<dbReference type="InterPro" id="IPR036390">
    <property type="entry name" value="WH_DNA-bd_sf"/>
</dbReference>
<evidence type="ECO:0000256" key="1">
    <source>
        <dbReference type="ARBA" id="ARBA00023015"/>
    </source>
</evidence>
<protein>
    <submittedName>
        <fullName evidence="6">IclR family transcriptional regulator</fullName>
    </submittedName>
</protein>
<keyword evidence="3" id="KW-0804">Transcription</keyword>
<dbReference type="AlphaFoldDB" id="A0A930VPT4"/>
<proteinExistence type="predicted"/>
<dbReference type="RefSeq" id="WP_194696956.1">
    <property type="nucleotide sequence ID" value="NZ_JADKPO010000017.1"/>
</dbReference>
<reference evidence="6" key="1">
    <citation type="submission" date="2020-11" db="EMBL/GenBank/DDBJ databases">
        <title>Nocardioides cynanchi sp. nov., isolated from soil of rhizosphere of Cynanchum wilfordii.</title>
        <authorList>
            <person name="Lee J.-S."/>
            <person name="Suh M.K."/>
            <person name="Kim J.-S."/>
        </authorList>
    </citation>
    <scope>NUCLEOTIDE SEQUENCE</scope>
    <source>
        <strain evidence="6">KCTC 19276</strain>
    </source>
</reference>
<dbReference type="Proteomes" id="UP000660668">
    <property type="component" value="Unassembled WGS sequence"/>
</dbReference>
<dbReference type="GO" id="GO:0003677">
    <property type="term" value="F:DNA binding"/>
    <property type="evidence" value="ECO:0007669"/>
    <property type="project" value="UniProtKB-KW"/>
</dbReference>
<evidence type="ECO:0000256" key="2">
    <source>
        <dbReference type="ARBA" id="ARBA00023125"/>
    </source>
</evidence>
<evidence type="ECO:0000313" key="6">
    <source>
        <dbReference type="EMBL" id="MBF4768803.1"/>
    </source>
</evidence>
<keyword evidence="1" id="KW-0805">Transcription regulation</keyword>
<dbReference type="GO" id="GO:0003700">
    <property type="term" value="F:DNA-binding transcription factor activity"/>
    <property type="evidence" value="ECO:0007669"/>
    <property type="project" value="TreeGrafter"/>
</dbReference>
<dbReference type="PANTHER" id="PTHR30136:SF24">
    <property type="entry name" value="HTH-TYPE TRANSCRIPTIONAL REPRESSOR ALLR"/>
    <property type="match status" value="1"/>
</dbReference>
<evidence type="ECO:0000256" key="3">
    <source>
        <dbReference type="ARBA" id="ARBA00023163"/>
    </source>
</evidence>
<accession>A0A930VPT4</accession>
<dbReference type="InterPro" id="IPR014757">
    <property type="entry name" value="Tscrpt_reg_IclR_C"/>
</dbReference>
<dbReference type="SUPFAM" id="SSF55781">
    <property type="entry name" value="GAF domain-like"/>
    <property type="match status" value="1"/>
</dbReference>
<evidence type="ECO:0000259" key="4">
    <source>
        <dbReference type="PROSITE" id="PS51077"/>
    </source>
</evidence>
<dbReference type="GO" id="GO:0045892">
    <property type="term" value="P:negative regulation of DNA-templated transcription"/>
    <property type="evidence" value="ECO:0007669"/>
    <property type="project" value="TreeGrafter"/>
</dbReference>
<keyword evidence="2" id="KW-0238">DNA-binding</keyword>
<dbReference type="PROSITE" id="PS51078">
    <property type="entry name" value="ICLR_ED"/>
    <property type="match status" value="1"/>
</dbReference>
<dbReference type="EMBL" id="JADKPO010000017">
    <property type="protein sequence ID" value="MBF4768803.1"/>
    <property type="molecule type" value="Genomic_DNA"/>
</dbReference>
<sequence length="275" mass="29729">MELIVTRRVKEMPVAEPASSGTQALDRAVQLVASVVQATEPLSFADIQESNGLAKSTTSRMLAALERGGLLERDEAGGYVAGSLFWLYAARHDPWEELVRLARPVMEQVGGDTQESVHLSVIRGDQVVQVAQVDSRYLLGTRDWTEVEVPSHASALGKVFYAWSVLAMPARPEKLTPSTITSKAGLERDAEQTRRRGYAITVDELEMGLTGIAVPVRGARGDIVAALGISGPTGRLSHRFDELGRNLIRRAAQLESVLHGPPSNNLETIAKKGVA</sequence>
<evidence type="ECO:0000259" key="5">
    <source>
        <dbReference type="PROSITE" id="PS51078"/>
    </source>
</evidence>